<feature type="compositionally biased region" description="Acidic residues" evidence="1">
    <location>
        <begin position="235"/>
        <end position="283"/>
    </location>
</feature>
<gene>
    <name evidence="2" type="ORF">LTR97_007797</name>
</gene>
<evidence type="ECO:0000313" key="2">
    <source>
        <dbReference type="EMBL" id="KAK5696495.1"/>
    </source>
</evidence>
<comment type="caution">
    <text evidence="2">The sequence shown here is derived from an EMBL/GenBank/DDBJ whole genome shotgun (WGS) entry which is preliminary data.</text>
</comment>
<accession>A0AAN7ZZE9</accession>
<reference evidence="2" key="1">
    <citation type="submission" date="2023-08" db="EMBL/GenBank/DDBJ databases">
        <title>Black Yeasts Isolated from many extreme environments.</title>
        <authorList>
            <person name="Coleine C."/>
            <person name="Stajich J.E."/>
            <person name="Selbmann L."/>
        </authorList>
    </citation>
    <scope>NUCLEOTIDE SEQUENCE</scope>
    <source>
        <strain evidence="2">CCFEE 5810</strain>
    </source>
</reference>
<organism evidence="2 3">
    <name type="scientific">Elasticomyces elasticus</name>
    <dbReference type="NCBI Taxonomy" id="574655"/>
    <lineage>
        <taxon>Eukaryota</taxon>
        <taxon>Fungi</taxon>
        <taxon>Dikarya</taxon>
        <taxon>Ascomycota</taxon>
        <taxon>Pezizomycotina</taxon>
        <taxon>Dothideomycetes</taxon>
        <taxon>Dothideomycetidae</taxon>
        <taxon>Mycosphaerellales</taxon>
        <taxon>Teratosphaeriaceae</taxon>
        <taxon>Elasticomyces</taxon>
    </lineage>
</organism>
<name>A0AAN7ZZE9_9PEZI</name>
<evidence type="ECO:0000313" key="3">
    <source>
        <dbReference type="Proteomes" id="UP001310594"/>
    </source>
</evidence>
<feature type="region of interest" description="Disordered" evidence="1">
    <location>
        <begin position="235"/>
        <end position="287"/>
    </location>
</feature>
<dbReference type="AlphaFoldDB" id="A0AAN7ZZE9"/>
<sequence length="386" mass="42550">MSRINKYTGLPPNVDIIPRDILNKVRDDGYSPGRHGDLHRVSFPSTIEYEGVRVEAWWVVKEPGPNASVCPDGYTLIFTPPVFGHDEKNFGIDIGRAIYHLQGAGIQHGMDIIHGGDVMSGGVRWARWYADLQNPHDETVDTTATRQRAVIAEGFRAKQDGAETMVADEAEEIARGVQESTAPSAVLYLVMEDEEMLFGGAGENLLEATEQDEQEQQEGLGVDGGIDHDAAVGLEEQDDDDEEELEEEPMVEDEMGEQEDEEDEEEDEDEDEDEEDEDEEDDGAVAAPAPTIAAATTAVVGSANDPAKHPFPCPVPNCDEDTDRRMNRRTLVLSHLIKKHGVVGIPVERGGPADKTPYNRRQNKVVREYLTANGWSWRGTIFADGA</sequence>
<protein>
    <submittedName>
        <fullName evidence="2">Uncharacterized protein</fullName>
    </submittedName>
</protein>
<dbReference type="Proteomes" id="UP001310594">
    <property type="component" value="Unassembled WGS sequence"/>
</dbReference>
<dbReference type="EMBL" id="JAVRQU010000012">
    <property type="protein sequence ID" value="KAK5696495.1"/>
    <property type="molecule type" value="Genomic_DNA"/>
</dbReference>
<evidence type="ECO:0000256" key="1">
    <source>
        <dbReference type="SAM" id="MobiDB-lite"/>
    </source>
</evidence>
<proteinExistence type="predicted"/>